<sequence>MIHPSLGLPTNASLLEYLIWITSIFPISYTLLSIIEHLQIHGNRTHFSSTREVGLGKTTRVPKAKRILRRVGGGSSALPFTWLPPLFAILSYPATSTTTGHFGPPDWTDTFAIVHTPRNSALECYLFRFLGILMAFAAFLWWRWTQSTFTPPPDSSPPVAERRRLSRLGPYGITRHPLYSALTLMIWSYPFLYNNWLFGVTGWMMVRIWVQKIRKEEEVRKRVGGDGDGEAWRRFGDKSEFDNGDDSAVTVLTSIHHAIINDQNKLPVSCTNRKTPKLHIFFFWFHHEKSRFNAKS</sequence>
<gene>
    <name evidence="2" type="ORF">G7K_5968-t1</name>
</gene>
<dbReference type="Gene3D" id="1.20.120.1630">
    <property type="match status" value="1"/>
</dbReference>
<dbReference type="Proteomes" id="UP000033140">
    <property type="component" value="Unassembled WGS sequence"/>
</dbReference>
<keyword evidence="1" id="KW-0472">Membrane</keyword>
<evidence type="ECO:0000313" key="2">
    <source>
        <dbReference type="EMBL" id="GAO51877.1"/>
    </source>
</evidence>
<feature type="transmembrane region" description="Helical" evidence="1">
    <location>
        <begin position="17"/>
        <end position="35"/>
    </location>
</feature>
<keyword evidence="3" id="KW-1185">Reference proteome</keyword>
<evidence type="ECO:0008006" key="4">
    <source>
        <dbReference type="Google" id="ProtNLM"/>
    </source>
</evidence>
<reference evidence="2 3" key="3">
    <citation type="journal article" date="2015" name="Genome Announc.">
        <title>Draft Genome Sequence of the Archiascomycetous Yeast Saitoella complicata.</title>
        <authorList>
            <person name="Yamauchi K."/>
            <person name="Kondo S."/>
            <person name="Hamamoto M."/>
            <person name="Takahashi Y."/>
            <person name="Ogura Y."/>
            <person name="Hayashi T."/>
            <person name="Nishida H."/>
        </authorList>
    </citation>
    <scope>NUCLEOTIDE SEQUENCE [LARGE SCALE GENOMIC DNA]</scope>
    <source>
        <strain evidence="2 3">NRRL Y-17804</strain>
    </source>
</reference>
<protein>
    <recommendedName>
        <fullName evidence="4">Protein-S-isoprenylcysteine O-methyltransferase</fullName>
    </recommendedName>
</protein>
<organism evidence="2 3">
    <name type="scientific">Saitoella complicata (strain BCRC 22490 / CBS 7301 / JCM 7358 / NBRC 10748 / NRRL Y-17804)</name>
    <dbReference type="NCBI Taxonomy" id="698492"/>
    <lineage>
        <taxon>Eukaryota</taxon>
        <taxon>Fungi</taxon>
        <taxon>Dikarya</taxon>
        <taxon>Ascomycota</taxon>
        <taxon>Taphrinomycotina</taxon>
        <taxon>Taphrinomycotina incertae sedis</taxon>
        <taxon>Saitoella</taxon>
    </lineage>
</organism>
<feature type="transmembrane region" description="Helical" evidence="1">
    <location>
        <begin position="125"/>
        <end position="144"/>
    </location>
</feature>
<feature type="transmembrane region" description="Helical" evidence="1">
    <location>
        <begin position="191"/>
        <end position="210"/>
    </location>
</feature>
<evidence type="ECO:0000256" key="1">
    <source>
        <dbReference type="SAM" id="Phobius"/>
    </source>
</evidence>
<dbReference type="AlphaFoldDB" id="A0A0E9NPU3"/>
<comment type="caution">
    <text evidence="2">The sequence shown here is derived from an EMBL/GenBank/DDBJ whole genome shotgun (WGS) entry which is preliminary data.</text>
</comment>
<keyword evidence="1" id="KW-1133">Transmembrane helix</keyword>
<reference evidence="2 3" key="2">
    <citation type="journal article" date="2014" name="J. Gen. Appl. Microbiol.">
        <title>The early diverging ascomycetous budding yeast Saitoella complicata has three histone deacetylases belonging to the Clr6, Hos2, and Rpd3 lineages.</title>
        <authorList>
            <person name="Nishida H."/>
            <person name="Matsumoto T."/>
            <person name="Kondo S."/>
            <person name="Hamamoto M."/>
            <person name="Yoshikawa H."/>
        </authorList>
    </citation>
    <scope>NUCLEOTIDE SEQUENCE [LARGE SCALE GENOMIC DNA]</scope>
    <source>
        <strain evidence="2 3">NRRL Y-17804</strain>
    </source>
</reference>
<name>A0A0E9NPU3_SAICN</name>
<dbReference type="GO" id="GO:0006656">
    <property type="term" value="P:phosphatidylcholine biosynthetic process"/>
    <property type="evidence" value="ECO:0007669"/>
    <property type="project" value="UniProtKB-UniPathway"/>
</dbReference>
<reference evidence="2 3" key="1">
    <citation type="journal article" date="2011" name="J. Gen. Appl. Microbiol.">
        <title>Draft genome sequencing of the enigmatic yeast Saitoella complicata.</title>
        <authorList>
            <person name="Nishida H."/>
            <person name="Hamamoto M."/>
            <person name="Sugiyama J."/>
        </authorList>
    </citation>
    <scope>NUCLEOTIDE SEQUENCE [LARGE SCALE GENOMIC DNA]</scope>
    <source>
        <strain evidence="2 3">NRRL Y-17804</strain>
    </source>
</reference>
<keyword evidence="1" id="KW-0812">Transmembrane</keyword>
<proteinExistence type="predicted"/>
<evidence type="ECO:0000313" key="3">
    <source>
        <dbReference type="Proteomes" id="UP000033140"/>
    </source>
</evidence>
<accession>A0A0E9NPU3</accession>
<dbReference type="UniPathway" id="UPA00753"/>
<dbReference type="EMBL" id="BACD03000054">
    <property type="protein sequence ID" value="GAO51877.1"/>
    <property type="molecule type" value="Genomic_DNA"/>
</dbReference>